<dbReference type="Gene3D" id="1.10.1200.20">
    <property type="entry name" value="Colicin E immunity protein"/>
    <property type="match status" value="1"/>
</dbReference>
<dbReference type="PRINTS" id="PR01299">
    <property type="entry name" value="PYOCIN"/>
</dbReference>
<comment type="similarity">
    <text evidence="1">Belongs to the colicins ColE2/ColE8/ColE9 and pyocins S1/S2 family.</text>
</comment>
<dbReference type="CDD" id="cd16363">
    <property type="entry name" value="Col_Im_like"/>
    <property type="match status" value="1"/>
</dbReference>
<dbReference type="Proteomes" id="UP000746535">
    <property type="component" value="Unassembled WGS sequence"/>
</dbReference>
<dbReference type="Pfam" id="PF01320">
    <property type="entry name" value="Colicin_Pyocin"/>
    <property type="match status" value="1"/>
</dbReference>
<dbReference type="SUPFAM" id="SSF47345">
    <property type="entry name" value="Colicin E immunity proteins"/>
    <property type="match status" value="1"/>
</dbReference>
<keyword evidence="4" id="KW-1185">Reference proteome</keyword>
<comment type="caution">
    <text evidence="3">The sequence shown here is derived from an EMBL/GenBank/DDBJ whole genome shotgun (WGS) entry which is preliminary data.</text>
</comment>
<reference evidence="3 4" key="1">
    <citation type="submission" date="2020-03" db="EMBL/GenBank/DDBJ databases">
        <authorList>
            <person name="Wang L."/>
            <person name="He N."/>
            <person name="Li Y."/>
            <person name="Fang Y."/>
            <person name="Zhang F."/>
        </authorList>
    </citation>
    <scope>NUCLEOTIDE SEQUENCE [LARGE SCALE GENOMIC DNA]</scope>
    <source>
        <strain evidence="4">hsmgli-8</strain>
    </source>
</reference>
<protein>
    <submittedName>
        <fullName evidence="3">Bacteriocin immunity protein</fullName>
    </submittedName>
</protein>
<evidence type="ECO:0000256" key="1">
    <source>
        <dbReference type="ARBA" id="ARBA00009346"/>
    </source>
</evidence>
<keyword evidence="2" id="KW-0079">Bacteriocin immunity</keyword>
<sequence length="82" mass="9329">MNYLRKELMDSILLIDAYIADESMDEDKLTDAIFRFEELSQHPAGSDLLFWPEPGADSSLEGIVAEVERWRLENGLPGLESE</sequence>
<dbReference type="RefSeq" id="WP_168083660.1">
    <property type="nucleotide sequence ID" value="NZ_JAAVJI010000004.1"/>
</dbReference>
<evidence type="ECO:0000313" key="4">
    <source>
        <dbReference type="Proteomes" id="UP000746535"/>
    </source>
</evidence>
<gene>
    <name evidence="3" type="ORF">HBH25_09435</name>
</gene>
<name>A0ABX0YFQ5_9PSED</name>
<dbReference type="EMBL" id="JAAVJI010000004">
    <property type="protein sequence ID" value="NJP01087.1"/>
    <property type="molecule type" value="Genomic_DNA"/>
</dbReference>
<evidence type="ECO:0000256" key="2">
    <source>
        <dbReference type="ARBA" id="ARBA00023025"/>
    </source>
</evidence>
<accession>A0ABX0YFQ5</accession>
<dbReference type="InterPro" id="IPR000290">
    <property type="entry name" value="Colicin_pyocin"/>
</dbReference>
<evidence type="ECO:0000313" key="3">
    <source>
        <dbReference type="EMBL" id="NJP01087.1"/>
    </source>
</evidence>
<dbReference type="InterPro" id="IPR035900">
    <property type="entry name" value="Colicin_E_sf"/>
</dbReference>
<organism evidence="3 4">
    <name type="scientific">Pseudomonas quercus</name>
    <dbReference type="NCBI Taxonomy" id="2722792"/>
    <lineage>
        <taxon>Bacteria</taxon>
        <taxon>Pseudomonadati</taxon>
        <taxon>Pseudomonadota</taxon>
        <taxon>Gammaproteobacteria</taxon>
        <taxon>Pseudomonadales</taxon>
        <taxon>Pseudomonadaceae</taxon>
        <taxon>Pseudomonas</taxon>
    </lineage>
</organism>
<proteinExistence type="inferred from homology"/>